<feature type="domain" description="Glycosyl hydrolases family 38 C-terminal" evidence="2">
    <location>
        <begin position="275"/>
        <end position="348"/>
    </location>
</feature>
<comment type="caution">
    <text evidence="3">The sequence shown here is derived from an EMBL/GenBank/DDBJ whole genome shotgun (WGS) entry which is preliminary data.</text>
</comment>
<feature type="domain" description="Glycosyl hydrolase family 38 C-terminal" evidence="1">
    <location>
        <begin position="38"/>
        <end position="212"/>
    </location>
</feature>
<evidence type="ECO:0000259" key="2">
    <source>
        <dbReference type="Pfam" id="PF17677"/>
    </source>
</evidence>
<dbReference type="InterPro" id="IPR011682">
    <property type="entry name" value="Glyco_hydro_38_C"/>
</dbReference>
<name>A0A8J2NQH1_9HEXA</name>
<gene>
    <name evidence="3" type="ORF">AFUS01_LOCUS11135</name>
</gene>
<organism evidence="3 4">
    <name type="scientific">Allacma fusca</name>
    <dbReference type="NCBI Taxonomy" id="39272"/>
    <lineage>
        <taxon>Eukaryota</taxon>
        <taxon>Metazoa</taxon>
        <taxon>Ecdysozoa</taxon>
        <taxon>Arthropoda</taxon>
        <taxon>Hexapoda</taxon>
        <taxon>Collembola</taxon>
        <taxon>Symphypleona</taxon>
        <taxon>Sminthuridae</taxon>
        <taxon>Allacma</taxon>
    </lineage>
</organism>
<sequence length="352" mass="39650">MVRLEVPKTGIPYEELYFTGPSGIERKVFGDRLNTGIRGGQFYFYDDVPLYWDAWDVMDYHLETQRLPEYTQTSPFADLTGAGRIVGVSKFTGSFSGSKIERYTIIRADSPMVEYYTIIDWNEDHKMLKVEFPVDILSRDATFEIQYGHASRPTHMNTSWDMAKFEVCGHKWMDISQADRGVTIITDSKYGWHVRDNIVKLSLLKSAKAPDINADIHKHFIYYAVLPHEGTFQQADVIRKAYELNIFGSNNVPLIQTAITDANLPKNLAVSANRAVIIEAVKPAHDVDRGVVLRIYEAHGGAATTTVSLGFNVTKVQECNGLEAVIGDIPNSGNSFSSTLRPFEIKTYLISY</sequence>
<dbReference type="AlphaFoldDB" id="A0A8J2NQH1"/>
<evidence type="ECO:0008006" key="5">
    <source>
        <dbReference type="Google" id="ProtNLM"/>
    </source>
</evidence>
<accession>A0A8J2NQH1</accession>
<dbReference type="GO" id="GO:0006013">
    <property type="term" value="P:mannose metabolic process"/>
    <property type="evidence" value="ECO:0007669"/>
    <property type="project" value="InterPro"/>
</dbReference>
<reference evidence="3" key="1">
    <citation type="submission" date="2021-06" db="EMBL/GenBank/DDBJ databases">
        <authorList>
            <person name="Hodson N. C."/>
            <person name="Mongue J. A."/>
            <person name="Jaron S. K."/>
        </authorList>
    </citation>
    <scope>NUCLEOTIDE SEQUENCE</scope>
</reference>
<protein>
    <recommendedName>
        <fullName evidence="5">Alpha-mannosidase</fullName>
    </recommendedName>
</protein>
<dbReference type="PANTHER" id="PTHR46017">
    <property type="entry name" value="ALPHA-MANNOSIDASE 2C1"/>
    <property type="match status" value="1"/>
</dbReference>
<dbReference type="GO" id="GO:0009313">
    <property type="term" value="P:oligosaccharide catabolic process"/>
    <property type="evidence" value="ECO:0007669"/>
    <property type="project" value="TreeGrafter"/>
</dbReference>
<proteinExistence type="predicted"/>
<evidence type="ECO:0000313" key="3">
    <source>
        <dbReference type="EMBL" id="CAG7721951.1"/>
    </source>
</evidence>
<dbReference type="Pfam" id="PF07748">
    <property type="entry name" value="Glyco_hydro_38C"/>
    <property type="match status" value="1"/>
</dbReference>
<keyword evidence="4" id="KW-1185">Reference proteome</keyword>
<dbReference type="InterPro" id="IPR041147">
    <property type="entry name" value="GH38_C"/>
</dbReference>
<dbReference type="PANTHER" id="PTHR46017:SF1">
    <property type="entry name" value="ALPHA-MANNOSIDASE 2C1"/>
    <property type="match status" value="1"/>
</dbReference>
<dbReference type="GO" id="GO:0004559">
    <property type="term" value="F:alpha-mannosidase activity"/>
    <property type="evidence" value="ECO:0007669"/>
    <property type="project" value="InterPro"/>
</dbReference>
<dbReference type="EMBL" id="CAJVCH010084674">
    <property type="protein sequence ID" value="CAG7721951.1"/>
    <property type="molecule type" value="Genomic_DNA"/>
</dbReference>
<evidence type="ECO:0000313" key="4">
    <source>
        <dbReference type="Proteomes" id="UP000708208"/>
    </source>
</evidence>
<dbReference type="Pfam" id="PF17677">
    <property type="entry name" value="Glyco_hydro38C2"/>
    <property type="match status" value="1"/>
</dbReference>
<evidence type="ECO:0000259" key="1">
    <source>
        <dbReference type="Pfam" id="PF07748"/>
    </source>
</evidence>
<dbReference type="Proteomes" id="UP000708208">
    <property type="component" value="Unassembled WGS sequence"/>
</dbReference>
<dbReference type="OrthoDB" id="10261055at2759"/>